<dbReference type="PANTHER" id="PTHR34106:SF5">
    <property type="entry name" value="GLYCOSIDASE"/>
    <property type="match status" value="1"/>
</dbReference>
<dbReference type="PIRSF" id="PIRSF016202">
    <property type="entry name" value="PH1107"/>
    <property type="match status" value="1"/>
</dbReference>
<dbReference type="AlphaFoldDB" id="A0A1I4XWL7"/>
<keyword evidence="1" id="KW-0328">Glycosyltransferase</keyword>
<dbReference type="Proteomes" id="UP000199153">
    <property type="component" value="Unassembled WGS sequence"/>
</dbReference>
<dbReference type="SUPFAM" id="SSF75005">
    <property type="entry name" value="Arabinanase/levansucrase/invertase"/>
    <property type="match status" value="1"/>
</dbReference>
<accession>A0A1I4XWL7</accession>
<dbReference type="Gene3D" id="2.115.10.20">
    <property type="entry name" value="Glycosyl hydrolase domain, family 43"/>
    <property type="match status" value="1"/>
</dbReference>
<evidence type="ECO:0000256" key="1">
    <source>
        <dbReference type="ARBA" id="ARBA00022676"/>
    </source>
</evidence>
<evidence type="ECO:0000313" key="5">
    <source>
        <dbReference type="Proteomes" id="UP000199153"/>
    </source>
</evidence>
<dbReference type="GO" id="GO:0016787">
    <property type="term" value="F:hydrolase activity"/>
    <property type="evidence" value="ECO:0007669"/>
    <property type="project" value="UniProtKB-KW"/>
</dbReference>
<keyword evidence="2" id="KW-0808">Transferase</keyword>
<dbReference type="RefSeq" id="WP_093405195.1">
    <property type="nucleotide sequence ID" value="NZ_FOVL01000001.1"/>
</dbReference>
<sequence>MPPKVKKHGVILEKTPHNFENEGVFNPAVIKEDDTVHIFYRAVRIGNYSSLGYCQLKGPLEVVKRNTSPIFFPTEDYEFQGTEDPRITKIEDTYYLTYSAYDGINVFGAYATSEDLKNFTREGILTPVFNYEEYSELIRENFEKISEKHLLFYELFVRYKLNELMKGKIYVWDKNVMFFPKKINGKFAVLHRLWPSIQIFYFEEKEDLSRAFWRDYVRNLHNHIVLRPRYHYECSHVGAGCPPIETEEGWLLIYHAVETTVKGLIYHASAALLDLENPGRMISKLKTPLFSPTEEYEKKGVVDNVVFPTGTAIFGEDLYIYYGAGDDCIAVASVKLKDLLNELKQESE</sequence>
<comment type="similarity">
    <text evidence="3">Belongs to the glycosyl hydrolase 130 family.</text>
</comment>
<dbReference type="EMBL" id="FOVL01000001">
    <property type="protein sequence ID" value="SFN30096.1"/>
    <property type="molecule type" value="Genomic_DNA"/>
</dbReference>
<dbReference type="Pfam" id="PF04041">
    <property type="entry name" value="Glyco_hydro_130"/>
    <property type="match status" value="2"/>
</dbReference>
<evidence type="ECO:0000256" key="3">
    <source>
        <dbReference type="ARBA" id="ARBA00024356"/>
    </source>
</evidence>
<dbReference type="OrthoDB" id="9775877at2"/>
<reference evidence="4 5" key="1">
    <citation type="submission" date="2016-10" db="EMBL/GenBank/DDBJ databases">
        <authorList>
            <person name="de Groot N.N."/>
        </authorList>
    </citation>
    <scope>NUCLEOTIDE SEQUENCE [LARGE SCALE GENOMIC DNA]</scope>
    <source>
        <strain evidence="4 5">DSM 17794</strain>
    </source>
</reference>
<keyword evidence="4" id="KW-0378">Hydrolase</keyword>
<dbReference type="InterPro" id="IPR023296">
    <property type="entry name" value="Glyco_hydro_beta-prop_sf"/>
</dbReference>
<gene>
    <name evidence="4" type="ORF">SAMN05660413_00407</name>
</gene>
<dbReference type="CDD" id="cd18614">
    <property type="entry name" value="GH130"/>
    <property type="match status" value="1"/>
</dbReference>
<organism evidence="4 5">
    <name type="scientific">Salegentibacter flavus</name>
    <dbReference type="NCBI Taxonomy" id="287099"/>
    <lineage>
        <taxon>Bacteria</taxon>
        <taxon>Pseudomonadati</taxon>
        <taxon>Bacteroidota</taxon>
        <taxon>Flavobacteriia</taxon>
        <taxon>Flavobacteriales</taxon>
        <taxon>Flavobacteriaceae</taxon>
        <taxon>Salegentibacter</taxon>
    </lineage>
</organism>
<evidence type="ECO:0000313" key="4">
    <source>
        <dbReference type="EMBL" id="SFN30096.1"/>
    </source>
</evidence>
<protein>
    <submittedName>
        <fullName evidence="4">Predicted glycosyl hydrolase, GH43/DUF377 family</fullName>
    </submittedName>
</protein>
<dbReference type="STRING" id="287099.SAMN05660413_00407"/>
<proteinExistence type="inferred from homology"/>
<keyword evidence="5" id="KW-1185">Reference proteome</keyword>
<name>A0A1I4XWL7_9FLAO</name>
<dbReference type="PANTHER" id="PTHR34106">
    <property type="entry name" value="GLYCOSIDASE"/>
    <property type="match status" value="1"/>
</dbReference>
<evidence type="ECO:0000256" key="2">
    <source>
        <dbReference type="ARBA" id="ARBA00022679"/>
    </source>
</evidence>
<dbReference type="InterPro" id="IPR007184">
    <property type="entry name" value="Mannoside_phosphorylase"/>
</dbReference>
<dbReference type="GO" id="GO:0016757">
    <property type="term" value="F:glycosyltransferase activity"/>
    <property type="evidence" value="ECO:0007669"/>
    <property type="project" value="UniProtKB-KW"/>
</dbReference>